<accession>A0AAW7X8F9</accession>
<keyword evidence="1 3" id="KW-0378">Hydrolase</keyword>
<feature type="domain" description="Isochorismatase-like" evidence="2">
    <location>
        <begin position="9"/>
        <end position="177"/>
    </location>
</feature>
<name>A0AAW7X8F9_9GAMM</name>
<dbReference type="EMBL" id="JAUOPB010000011">
    <property type="protein sequence ID" value="MDO6423774.1"/>
    <property type="molecule type" value="Genomic_DNA"/>
</dbReference>
<dbReference type="PANTHER" id="PTHR43540">
    <property type="entry name" value="PEROXYUREIDOACRYLATE/UREIDOACRYLATE AMIDOHYDROLASE-RELATED"/>
    <property type="match status" value="1"/>
</dbReference>
<dbReference type="EC" id="3.-.-.-" evidence="3"/>
<evidence type="ECO:0000313" key="4">
    <source>
        <dbReference type="Proteomes" id="UP001169760"/>
    </source>
</evidence>
<dbReference type="GO" id="GO:0016787">
    <property type="term" value="F:hydrolase activity"/>
    <property type="evidence" value="ECO:0007669"/>
    <property type="project" value="UniProtKB-KW"/>
</dbReference>
<dbReference type="SUPFAM" id="SSF52499">
    <property type="entry name" value="Isochorismatase-like hydrolases"/>
    <property type="match status" value="1"/>
</dbReference>
<dbReference type="InterPro" id="IPR050272">
    <property type="entry name" value="Isochorismatase-like_hydrls"/>
</dbReference>
<dbReference type="Gene3D" id="3.40.50.850">
    <property type="entry name" value="Isochorismatase-like"/>
    <property type="match status" value="1"/>
</dbReference>
<dbReference type="AlphaFoldDB" id="A0AAW7X8F9"/>
<gene>
    <name evidence="3" type="ORF">Q4521_14925</name>
</gene>
<dbReference type="InterPro" id="IPR036380">
    <property type="entry name" value="Isochorismatase-like_sf"/>
</dbReference>
<dbReference type="InterPro" id="IPR000868">
    <property type="entry name" value="Isochorismatase-like_dom"/>
</dbReference>
<comment type="caution">
    <text evidence="3">The sequence shown here is derived from an EMBL/GenBank/DDBJ whole genome shotgun (WGS) entry which is preliminary data.</text>
</comment>
<dbReference type="CDD" id="cd01014">
    <property type="entry name" value="nicotinamidase_related"/>
    <property type="match status" value="1"/>
</dbReference>
<sequence>MSQKNNMLALIVIDQQKGLDHPKLGARNNPEAESEMLWLLRLWRERSWPIVHVKHRSKQRESVFWPEQEGFEFKEDFKPQNAELVIEKSVPCAFTNNMLEGALKRLGVSEIVIVGAATNNSVESTARTGGNLGYTVYVVEDACFTFAKPDYYGKARTADDVHVMSLANLHGEYATVLSSSQLISGKNL</sequence>
<proteinExistence type="predicted"/>
<organism evidence="3 4">
    <name type="scientific">Saccharophagus degradans</name>
    <dbReference type="NCBI Taxonomy" id="86304"/>
    <lineage>
        <taxon>Bacteria</taxon>
        <taxon>Pseudomonadati</taxon>
        <taxon>Pseudomonadota</taxon>
        <taxon>Gammaproteobacteria</taxon>
        <taxon>Cellvibrionales</taxon>
        <taxon>Cellvibrionaceae</taxon>
        <taxon>Saccharophagus</taxon>
    </lineage>
</organism>
<dbReference type="Pfam" id="PF00857">
    <property type="entry name" value="Isochorismatase"/>
    <property type="match status" value="1"/>
</dbReference>
<protein>
    <submittedName>
        <fullName evidence="3">Cysteine hydrolase family protein</fullName>
        <ecNumber evidence="3">3.-.-.-</ecNumber>
    </submittedName>
</protein>
<reference evidence="3" key="1">
    <citation type="submission" date="2023-07" db="EMBL/GenBank/DDBJ databases">
        <title>Genome content predicts the carbon catabolic preferences of heterotrophic bacteria.</title>
        <authorList>
            <person name="Gralka M."/>
        </authorList>
    </citation>
    <scope>NUCLEOTIDE SEQUENCE</scope>
    <source>
        <strain evidence="3">I3M17_2</strain>
    </source>
</reference>
<dbReference type="PANTHER" id="PTHR43540:SF1">
    <property type="entry name" value="ISOCHORISMATASE HYDROLASE"/>
    <property type="match status" value="1"/>
</dbReference>
<evidence type="ECO:0000256" key="1">
    <source>
        <dbReference type="ARBA" id="ARBA00022801"/>
    </source>
</evidence>
<evidence type="ECO:0000313" key="3">
    <source>
        <dbReference type="EMBL" id="MDO6423774.1"/>
    </source>
</evidence>
<evidence type="ECO:0000259" key="2">
    <source>
        <dbReference type="Pfam" id="PF00857"/>
    </source>
</evidence>
<dbReference type="Proteomes" id="UP001169760">
    <property type="component" value="Unassembled WGS sequence"/>
</dbReference>